<dbReference type="GO" id="GO:0006620">
    <property type="term" value="P:post-translational protein targeting to endoplasmic reticulum membrane"/>
    <property type="evidence" value="ECO:0007669"/>
    <property type="project" value="TreeGrafter"/>
</dbReference>
<feature type="transmembrane region" description="Helical" evidence="1">
    <location>
        <begin position="261"/>
        <end position="279"/>
    </location>
</feature>
<organism evidence="3 4">
    <name type="scientific">Artemia franciscana</name>
    <name type="common">Brine shrimp</name>
    <name type="synonym">Artemia sanfranciscana</name>
    <dbReference type="NCBI Taxonomy" id="6661"/>
    <lineage>
        <taxon>Eukaryota</taxon>
        <taxon>Metazoa</taxon>
        <taxon>Ecdysozoa</taxon>
        <taxon>Arthropoda</taxon>
        <taxon>Crustacea</taxon>
        <taxon>Branchiopoda</taxon>
        <taxon>Anostraca</taxon>
        <taxon>Artemiidae</taxon>
        <taxon>Artemia</taxon>
    </lineage>
</organism>
<dbReference type="PANTHER" id="PTHR24075:SF0">
    <property type="entry name" value="TRANSLOCATION PROTEIN SEC63 HOMOLOG"/>
    <property type="match status" value="1"/>
</dbReference>
<evidence type="ECO:0000313" key="3">
    <source>
        <dbReference type="EMBL" id="KAK2709514.1"/>
    </source>
</evidence>
<dbReference type="PANTHER" id="PTHR24075">
    <property type="entry name" value="SEC63 DOMAIN-CONTAINING"/>
    <property type="match status" value="1"/>
</dbReference>
<dbReference type="InterPro" id="IPR036869">
    <property type="entry name" value="J_dom_sf"/>
</dbReference>
<sequence>MYYYYFHKTPSMILKRVIVILGASFEFHVKRYFEIQERPNGNKEIHMLFKVLPQLNEKNQERTFCFSYSVKSRALMHARLTRLSLSPQTLEKDSLEVIRKCPTLIQEMCVCFGKLMMLAHAGQISKMPHLFSLENTMKLCPMIVQALWDHKNPLLQLPHIDGDILKYINSKYHLKTLEQFVRLDKGDKSKCLRSLTEDTMRVFSTLDEWLAIALIPTTYIFRPQKRTKDHEKKIKECNCDGCQIKDGFLTKPKLSNIFRQYVIQSMLVFGWLLMIFAFYRTQQFDHEYASFDAYNIFGLDIGASNADIKTAYKTKALVYHPDK</sequence>
<proteinExistence type="predicted"/>
<dbReference type="Gene3D" id="1.10.287.110">
    <property type="entry name" value="DnaJ domain"/>
    <property type="match status" value="1"/>
</dbReference>
<dbReference type="PROSITE" id="PS50076">
    <property type="entry name" value="DNAJ_2"/>
    <property type="match status" value="1"/>
</dbReference>
<dbReference type="InterPro" id="IPR001623">
    <property type="entry name" value="DnaJ_domain"/>
</dbReference>
<dbReference type="Gene3D" id="1.10.150.20">
    <property type="entry name" value="5' to 3' exonuclease, C-terminal subdomain"/>
    <property type="match status" value="1"/>
</dbReference>
<dbReference type="GO" id="GO:0008320">
    <property type="term" value="F:protein transmembrane transporter activity"/>
    <property type="evidence" value="ECO:0007669"/>
    <property type="project" value="TreeGrafter"/>
</dbReference>
<dbReference type="SUPFAM" id="SSF158702">
    <property type="entry name" value="Sec63 N-terminal domain-like"/>
    <property type="match status" value="1"/>
</dbReference>
<keyword evidence="1" id="KW-1133">Transmembrane helix</keyword>
<evidence type="ECO:0000313" key="4">
    <source>
        <dbReference type="Proteomes" id="UP001187531"/>
    </source>
</evidence>
<reference evidence="3" key="1">
    <citation type="submission" date="2023-07" db="EMBL/GenBank/DDBJ databases">
        <title>Chromosome-level genome assembly of Artemia franciscana.</title>
        <authorList>
            <person name="Jo E."/>
        </authorList>
    </citation>
    <scope>NUCLEOTIDE SEQUENCE</scope>
    <source>
        <tissue evidence="3">Whole body</tissue>
    </source>
</reference>
<dbReference type="AlphaFoldDB" id="A0AA88L145"/>
<feature type="domain" description="J" evidence="2">
    <location>
        <begin position="292"/>
        <end position="323"/>
    </location>
</feature>
<keyword evidence="1" id="KW-0472">Membrane</keyword>
<dbReference type="GO" id="GO:0003723">
    <property type="term" value="F:RNA binding"/>
    <property type="evidence" value="ECO:0007669"/>
    <property type="project" value="TreeGrafter"/>
</dbReference>
<dbReference type="EMBL" id="JAVRJZ010000017">
    <property type="protein sequence ID" value="KAK2709514.1"/>
    <property type="molecule type" value="Genomic_DNA"/>
</dbReference>
<dbReference type="Proteomes" id="UP001187531">
    <property type="component" value="Unassembled WGS sequence"/>
</dbReference>
<dbReference type="Pfam" id="PF00226">
    <property type="entry name" value="DnaJ"/>
    <property type="match status" value="1"/>
</dbReference>
<keyword evidence="4" id="KW-1185">Reference proteome</keyword>
<dbReference type="Gene3D" id="1.10.3380.10">
    <property type="entry name" value="Sec63 N-terminal domain-like domain"/>
    <property type="match status" value="1"/>
</dbReference>
<dbReference type="SUPFAM" id="SSF46565">
    <property type="entry name" value="Chaperone J-domain"/>
    <property type="match status" value="1"/>
</dbReference>
<name>A0AA88L145_ARTSF</name>
<dbReference type="PRINTS" id="PR00625">
    <property type="entry name" value="JDOMAIN"/>
</dbReference>
<protein>
    <recommendedName>
        <fullName evidence="2">J domain-containing protein</fullName>
    </recommendedName>
</protein>
<evidence type="ECO:0000256" key="1">
    <source>
        <dbReference type="SAM" id="Phobius"/>
    </source>
</evidence>
<dbReference type="GO" id="GO:0031207">
    <property type="term" value="C:Sec62/Sec63 complex"/>
    <property type="evidence" value="ECO:0007669"/>
    <property type="project" value="TreeGrafter"/>
</dbReference>
<keyword evidence="1" id="KW-0812">Transmembrane</keyword>
<dbReference type="CDD" id="cd06257">
    <property type="entry name" value="DnaJ"/>
    <property type="match status" value="1"/>
</dbReference>
<evidence type="ECO:0000259" key="2">
    <source>
        <dbReference type="PROSITE" id="PS50076"/>
    </source>
</evidence>
<accession>A0AA88L145</accession>
<dbReference type="GO" id="GO:0006614">
    <property type="term" value="P:SRP-dependent cotranslational protein targeting to membrane"/>
    <property type="evidence" value="ECO:0007669"/>
    <property type="project" value="TreeGrafter"/>
</dbReference>
<gene>
    <name evidence="3" type="ORF">QYM36_013245</name>
</gene>
<comment type="caution">
    <text evidence="3">The sequence shown here is derived from an EMBL/GenBank/DDBJ whole genome shotgun (WGS) entry which is preliminary data.</text>
</comment>